<dbReference type="Gene3D" id="3.90.226.10">
    <property type="entry name" value="2-enoyl-CoA Hydratase, Chain A, domain 1"/>
    <property type="match status" value="1"/>
</dbReference>
<dbReference type="Proteomes" id="UP000669887">
    <property type="component" value="Unassembled WGS sequence"/>
</dbReference>
<dbReference type="AlphaFoldDB" id="A0AAW4JGB9"/>
<proteinExistence type="inferred from homology"/>
<dbReference type="PANTHER" id="PTHR43802">
    <property type="entry name" value="ENOYL-COA HYDRATASE"/>
    <property type="match status" value="1"/>
</dbReference>
<protein>
    <submittedName>
        <fullName evidence="2">Enoyl-CoA hydratase/isomerase family protein</fullName>
    </submittedName>
</protein>
<sequence length="278" mass="29214">MSNVTRIESVSASEQAGDGLRAATADGVRTIWFDRPDRRNAMTLEMFRDYYAALVAADADPEVRAVVVTGTGDWFCAGADPEALAALLDEHNRDLLAGEFGFPPHLPLTLGTPIVAAVNGGAAGLGLVHALYADVRFMAAQARLSTTFSRLGLVAEYGSAWLLPRLVGLGAALDLLVSGRKVDAVEAFRIGLVQRVLPREEVLAEAQAYAADLAQHCSPASMAVIRRQVFSGLETGAAEAAADAIRLMVESLAGADFGEALIGRAQGRAPRFAPRAGA</sequence>
<reference evidence="2" key="1">
    <citation type="submission" date="2021-03" db="EMBL/GenBank/DDBJ databases">
        <title>X isolated from Micromonospora tulbaghiae.</title>
        <authorList>
            <person name="Stennett H.L."/>
        </authorList>
    </citation>
    <scope>NUCLEOTIDE SEQUENCE</scope>
    <source>
        <strain evidence="2">28M1-20</strain>
    </source>
</reference>
<gene>
    <name evidence="2" type="ORF">J5U46_09870</name>
</gene>
<comment type="similarity">
    <text evidence="1">Belongs to the enoyl-CoA hydratase/isomerase family.</text>
</comment>
<accession>A0AAW4JGB9</accession>
<dbReference type="Pfam" id="PF00378">
    <property type="entry name" value="ECH_1"/>
    <property type="match status" value="1"/>
</dbReference>
<comment type="caution">
    <text evidence="2">The sequence shown here is derived from an EMBL/GenBank/DDBJ whole genome shotgun (WGS) entry which is preliminary data.</text>
</comment>
<evidence type="ECO:0000313" key="2">
    <source>
        <dbReference type="EMBL" id="MBO4140449.1"/>
    </source>
</evidence>
<dbReference type="InterPro" id="IPR001753">
    <property type="entry name" value="Enoyl-CoA_hydra/iso"/>
</dbReference>
<dbReference type="SUPFAM" id="SSF52096">
    <property type="entry name" value="ClpP/crotonase"/>
    <property type="match status" value="1"/>
</dbReference>
<evidence type="ECO:0000256" key="1">
    <source>
        <dbReference type="ARBA" id="ARBA00005254"/>
    </source>
</evidence>
<dbReference type="PANTHER" id="PTHR43802:SF1">
    <property type="entry name" value="IP11341P-RELATED"/>
    <property type="match status" value="1"/>
</dbReference>
<dbReference type="GO" id="GO:0003824">
    <property type="term" value="F:catalytic activity"/>
    <property type="evidence" value="ECO:0007669"/>
    <property type="project" value="UniProtKB-ARBA"/>
</dbReference>
<dbReference type="CDD" id="cd06558">
    <property type="entry name" value="crotonase-like"/>
    <property type="match status" value="1"/>
</dbReference>
<dbReference type="EMBL" id="JAGFVQ010000014">
    <property type="protein sequence ID" value="MBO4140449.1"/>
    <property type="molecule type" value="Genomic_DNA"/>
</dbReference>
<evidence type="ECO:0000313" key="3">
    <source>
        <dbReference type="Proteomes" id="UP000669887"/>
    </source>
</evidence>
<dbReference type="InterPro" id="IPR029045">
    <property type="entry name" value="ClpP/crotonase-like_dom_sf"/>
</dbReference>
<organism evidence="2 3">
    <name type="scientific">Micromonospora tulbaghiae</name>
    <dbReference type="NCBI Taxonomy" id="479978"/>
    <lineage>
        <taxon>Bacteria</taxon>
        <taxon>Bacillati</taxon>
        <taxon>Actinomycetota</taxon>
        <taxon>Actinomycetes</taxon>
        <taxon>Micromonosporales</taxon>
        <taxon>Micromonosporaceae</taxon>
        <taxon>Micromonospora</taxon>
    </lineage>
</organism>
<name>A0AAW4JGB9_9ACTN</name>